<accession>A0AAX1NDB6</accession>
<keyword evidence="2" id="KW-1185">Reference proteome</keyword>
<dbReference type="Proteomes" id="UP000678679">
    <property type="component" value="Chromosome 2"/>
</dbReference>
<sequence>MGLDSIELLFFVEDTFSIRFNASEAEQINTVQDFSNSVYDKIVTKPNKECVSHKIFKRFKESIQRLKLSDIVVMPETKLSELFPNENLHRNWKLLETDIGLQLPELSSLDFSPKLSSHVSVLGVKIKKRSKPVLNGNVQQLIDWVISLNYNKLINIKEITSKYEVERIICGIIYDRMGVRINEIELEHSITYDLGID</sequence>
<dbReference type="AlphaFoldDB" id="A0AAX1NDB6"/>
<dbReference type="RefSeq" id="WP_169661862.1">
    <property type="nucleotide sequence ID" value="NZ_CP076133.1"/>
</dbReference>
<dbReference type="EMBL" id="CP076133">
    <property type="protein sequence ID" value="QWG05487.1"/>
    <property type="molecule type" value="Genomic_DNA"/>
</dbReference>
<evidence type="ECO:0000313" key="1">
    <source>
        <dbReference type="EMBL" id="QWG05487.1"/>
    </source>
</evidence>
<dbReference type="KEGG" id="fya:KMW28_24005"/>
<dbReference type="InterPro" id="IPR036736">
    <property type="entry name" value="ACP-like_sf"/>
</dbReference>
<dbReference type="Gene3D" id="1.10.1200.10">
    <property type="entry name" value="ACP-like"/>
    <property type="match status" value="1"/>
</dbReference>
<gene>
    <name evidence="1" type="ORF">KMW28_24005</name>
</gene>
<protein>
    <submittedName>
        <fullName evidence="1">Acyl carrier protein</fullName>
    </submittedName>
</protein>
<evidence type="ECO:0000313" key="2">
    <source>
        <dbReference type="Proteomes" id="UP000678679"/>
    </source>
</evidence>
<proteinExistence type="predicted"/>
<reference evidence="1 2" key="1">
    <citation type="submission" date="2021-05" db="EMBL/GenBank/DDBJ databases">
        <title>Comparative genomic studies on the polysaccharide-degrading batcterial strains of the Flammeovirga genus.</title>
        <authorList>
            <person name="Zewei F."/>
            <person name="Zheng Z."/>
            <person name="Yu L."/>
            <person name="Ruyue G."/>
            <person name="Yanhong M."/>
            <person name="Yuanyuan C."/>
            <person name="Jingyan G."/>
            <person name="Wenjun H."/>
        </authorList>
    </citation>
    <scope>NUCLEOTIDE SEQUENCE [LARGE SCALE GENOMIC DNA]</scope>
    <source>
        <strain evidence="1 2">NBRC:100898</strain>
    </source>
</reference>
<organism evidence="1 2">
    <name type="scientific">Flammeovirga yaeyamensis</name>
    <dbReference type="NCBI Taxonomy" id="367791"/>
    <lineage>
        <taxon>Bacteria</taxon>
        <taxon>Pseudomonadati</taxon>
        <taxon>Bacteroidota</taxon>
        <taxon>Cytophagia</taxon>
        <taxon>Cytophagales</taxon>
        <taxon>Flammeovirgaceae</taxon>
        <taxon>Flammeovirga</taxon>
    </lineage>
</organism>
<name>A0AAX1NDB6_9BACT</name>